<protein>
    <submittedName>
        <fullName evidence="2">MarR family transcriptional regulator</fullName>
    </submittedName>
</protein>
<dbReference type="Pfam" id="PF12802">
    <property type="entry name" value="MarR_2"/>
    <property type="match status" value="1"/>
</dbReference>
<name>A0A934QT33_9PSEU</name>
<dbReference type="Proteomes" id="UP000635245">
    <property type="component" value="Unassembled WGS sequence"/>
</dbReference>
<dbReference type="InterPro" id="IPR036388">
    <property type="entry name" value="WH-like_DNA-bd_sf"/>
</dbReference>
<dbReference type="GO" id="GO:0006950">
    <property type="term" value="P:response to stress"/>
    <property type="evidence" value="ECO:0007669"/>
    <property type="project" value="TreeGrafter"/>
</dbReference>
<dbReference type="InterPro" id="IPR036390">
    <property type="entry name" value="WH_DNA-bd_sf"/>
</dbReference>
<proteinExistence type="predicted"/>
<dbReference type="RefSeq" id="WP_200317592.1">
    <property type="nucleotide sequence ID" value="NZ_JAENJH010000002.1"/>
</dbReference>
<dbReference type="GO" id="GO:0003700">
    <property type="term" value="F:DNA-binding transcription factor activity"/>
    <property type="evidence" value="ECO:0007669"/>
    <property type="project" value="InterPro"/>
</dbReference>
<feature type="domain" description="HTH marR-type" evidence="1">
    <location>
        <begin position="1"/>
        <end position="137"/>
    </location>
</feature>
<keyword evidence="3" id="KW-1185">Reference proteome</keyword>
<accession>A0A934QT33</accession>
<dbReference type="PANTHER" id="PTHR33164:SF99">
    <property type="entry name" value="MARR FAMILY REGULATORY PROTEIN"/>
    <property type="match status" value="1"/>
</dbReference>
<comment type="caution">
    <text evidence="2">The sequence shown here is derived from an EMBL/GenBank/DDBJ whole genome shotgun (WGS) entry which is preliminary data.</text>
</comment>
<dbReference type="AlphaFoldDB" id="A0A934QT33"/>
<organism evidence="2 3">
    <name type="scientific">Prauserella cavernicola</name>
    <dbReference type="NCBI Taxonomy" id="2800127"/>
    <lineage>
        <taxon>Bacteria</taxon>
        <taxon>Bacillati</taxon>
        <taxon>Actinomycetota</taxon>
        <taxon>Actinomycetes</taxon>
        <taxon>Pseudonocardiales</taxon>
        <taxon>Pseudonocardiaceae</taxon>
        <taxon>Prauserella</taxon>
    </lineage>
</organism>
<sequence>MTDSLPQLVSRLLDQVLAGLHEHLAGHGFPDLRPTHVVNVLARIDCDGSRPTALASRAGMTTQAISELVAYLERAGYVRRVPDPKDGRARVVVFADRGEQAAKVAAEYFEELEHRGAREVGAERFADVKAALAQLTRADRP</sequence>
<evidence type="ECO:0000259" key="1">
    <source>
        <dbReference type="PROSITE" id="PS50995"/>
    </source>
</evidence>
<gene>
    <name evidence="2" type="ORF">JHE00_11140</name>
</gene>
<dbReference type="SMART" id="SM00347">
    <property type="entry name" value="HTH_MARR"/>
    <property type="match status" value="1"/>
</dbReference>
<evidence type="ECO:0000313" key="2">
    <source>
        <dbReference type="EMBL" id="MBK1784883.1"/>
    </source>
</evidence>
<dbReference type="SUPFAM" id="SSF46785">
    <property type="entry name" value="Winged helix' DNA-binding domain"/>
    <property type="match status" value="1"/>
</dbReference>
<reference evidence="2" key="1">
    <citation type="submission" date="2020-12" db="EMBL/GenBank/DDBJ databases">
        <title>Prauserella sp. ASG 168, a novel actinomycete isolated from cave rock.</title>
        <authorList>
            <person name="Suriyachadkun C."/>
        </authorList>
    </citation>
    <scope>NUCLEOTIDE SEQUENCE</scope>
    <source>
        <strain evidence="2">ASG 168</strain>
    </source>
</reference>
<dbReference type="Gene3D" id="1.10.10.10">
    <property type="entry name" value="Winged helix-like DNA-binding domain superfamily/Winged helix DNA-binding domain"/>
    <property type="match status" value="1"/>
</dbReference>
<dbReference type="InterPro" id="IPR039422">
    <property type="entry name" value="MarR/SlyA-like"/>
</dbReference>
<dbReference type="EMBL" id="JAENJH010000002">
    <property type="protein sequence ID" value="MBK1784883.1"/>
    <property type="molecule type" value="Genomic_DNA"/>
</dbReference>
<dbReference type="InterPro" id="IPR000835">
    <property type="entry name" value="HTH_MarR-typ"/>
</dbReference>
<evidence type="ECO:0000313" key="3">
    <source>
        <dbReference type="Proteomes" id="UP000635245"/>
    </source>
</evidence>
<dbReference type="PANTHER" id="PTHR33164">
    <property type="entry name" value="TRANSCRIPTIONAL REGULATOR, MARR FAMILY"/>
    <property type="match status" value="1"/>
</dbReference>
<dbReference type="PROSITE" id="PS50995">
    <property type="entry name" value="HTH_MARR_2"/>
    <property type="match status" value="1"/>
</dbReference>